<dbReference type="OrthoDB" id="9859933at2"/>
<comment type="caution">
    <text evidence="1">The sequence shown here is derived from an EMBL/GenBank/DDBJ whole genome shotgun (WGS) entry which is preliminary data.</text>
</comment>
<gene>
    <name evidence="1" type="ORF">DXX99_03580</name>
</gene>
<dbReference type="Proteomes" id="UP000256329">
    <property type="component" value="Unassembled WGS sequence"/>
</dbReference>
<accession>A0A3D8P6R8</accession>
<dbReference type="AlphaFoldDB" id="A0A3D8P6R8"/>
<proteinExistence type="predicted"/>
<keyword evidence="2" id="KW-1185">Reference proteome</keyword>
<name>A0A3D8P6R8_9THEO</name>
<sequence>MVETREKSMFVPLPDLKECPAEGTQERLWWWYGKLMEAAGIDLTGVKGSGDLDPARVVVHPEDMLRLWMWAAGVDPNRPEAWEEPRDRGEFMRKLAVLMDAGPSSSGDVPPGYVLLLPGWVTLA</sequence>
<organism evidence="1 2">
    <name type="scientific">Ammonifex thiophilus</name>
    <dbReference type="NCBI Taxonomy" id="444093"/>
    <lineage>
        <taxon>Bacteria</taxon>
        <taxon>Bacillati</taxon>
        <taxon>Bacillota</taxon>
        <taxon>Clostridia</taxon>
        <taxon>Thermoanaerobacterales</taxon>
        <taxon>Thermoanaerobacteraceae</taxon>
        <taxon>Ammonifex</taxon>
    </lineage>
</organism>
<reference evidence="1 2" key="1">
    <citation type="submission" date="2018-08" db="EMBL/GenBank/DDBJ databases">
        <title>Form III RuBisCO-mediated autotrophy in Thermodesulfobium bacteria.</title>
        <authorList>
            <person name="Toshchakov S.V."/>
            <person name="Kublanov I.V."/>
            <person name="Frolov E."/>
            <person name="Bonch-Osmolovskaya E.A."/>
            <person name="Tourova T.P."/>
            <person name="Chernych N.A."/>
            <person name="Lebedinsky A.V."/>
        </authorList>
    </citation>
    <scope>NUCLEOTIDE SEQUENCE [LARGE SCALE GENOMIC DNA]</scope>
    <source>
        <strain evidence="1 2">SR</strain>
    </source>
</reference>
<protein>
    <submittedName>
        <fullName evidence="1">Uncharacterized protein</fullName>
    </submittedName>
</protein>
<dbReference type="EMBL" id="QSLN01000003">
    <property type="protein sequence ID" value="RDV83928.1"/>
    <property type="molecule type" value="Genomic_DNA"/>
</dbReference>
<evidence type="ECO:0000313" key="1">
    <source>
        <dbReference type="EMBL" id="RDV83928.1"/>
    </source>
</evidence>
<dbReference type="RefSeq" id="WP_115792147.1">
    <property type="nucleotide sequence ID" value="NZ_QSLN01000003.1"/>
</dbReference>
<evidence type="ECO:0000313" key="2">
    <source>
        <dbReference type="Proteomes" id="UP000256329"/>
    </source>
</evidence>